<dbReference type="AlphaFoldDB" id="A0A1W6ZBW8"/>
<evidence type="ECO:0000313" key="1">
    <source>
        <dbReference type="EMBL" id="ARP94344.1"/>
    </source>
</evidence>
<sequence length="235" mass="26850">MKTVAILQSNYIPWKGYFDLIGAVDEFILYDDMQFTKNDWRNRNKIKTPKGVEWISIPVGAGITRRIRDVELPNAQWQEKHWKTLAANYSRAAHYREIADLLDPIYLRQRHTRLSDINRVLIEIICRYLGIATVIRNSWDYALGGGKTERLVDLCVQAGAKAYISGPAAKGYLQESLFSEAGIAVTWFDYTGYPEYPQLWGPFEHGVSVLDLLFNCGKDASRHMKFAPSPESNLS</sequence>
<dbReference type="InterPro" id="IPR014985">
    <property type="entry name" value="WbqC"/>
</dbReference>
<proteinExistence type="predicted"/>
<evidence type="ECO:0000313" key="2">
    <source>
        <dbReference type="Proteomes" id="UP000194161"/>
    </source>
</evidence>
<keyword evidence="2" id="KW-1185">Reference proteome</keyword>
<dbReference type="STRING" id="463040.CAL15_08060"/>
<dbReference type="EMBL" id="CP021111">
    <property type="protein sequence ID" value="ARP94344.1"/>
    <property type="molecule type" value="Genomic_DNA"/>
</dbReference>
<reference evidence="1 2" key="1">
    <citation type="submission" date="2017-05" db="EMBL/GenBank/DDBJ databases">
        <title>Complete and WGS of Bordetella genogroups.</title>
        <authorList>
            <person name="Spilker T."/>
            <person name="LiPuma J."/>
        </authorList>
    </citation>
    <scope>NUCLEOTIDE SEQUENCE [LARGE SCALE GENOMIC DNA]</scope>
    <source>
        <strain evidence="1 2">AU7206</strain>
    </source>
</reference>
<dbReference type="Proteomes" id="UP000194161">
    <property type="component" value="Chromosome"/>
</dbReference>
<dbReference type="OrthoDB" id="3611744at2"/>
<accession>A0A1W6ZBW8</accession>
<protein>
    <recommendedName>
        <fullName evidence="3">WbqC family protein</fullName>
    </recommendedName>
</protein>
<gene>
    <name evidence="1" type="ORF">CAL15_08060</name>
</gene>
<name>A0A1W6ZBW8_9BORD</name>
<evidence type="ECO:0008006" key="3">
    <source>
        <dbReference type="Google" id="ProtNLM"/>
    </source>
</evidence>
<organism evidence="1 2">
    <name type="scientific">Bordetella genomosp. 13</name>
    <dbReference type="NCBI Taxonomy" id="463040"/>
    <lineage>
        <taxon>Bacteria</taxon>
        <taxon>Pseudomonadati</taxon>
        <taxon>Pseudomonadota</taxon>
        <taxon>Betaproteobacteria</taxon>
        <taxon>Burkholderiales</taxon>
        <taxon>Alcaligenaceae</taxon>
        <taxon>Bordetella</taxon>
    </lineage>
</organism>
<dbReference type="KEGG" id="bgm:CAL15_08060"/>
<dbReference type="Pfam" id="PF08889">
    <property type="entry name" value="WbqC"/>
    <property type="match status" value="1"/>
</dbReference>
<dbReference type="RefSeq" id="WP_086078109.1">
    <property type="nucleotide sequence ID" value="NZ_CP021111.1"/>
</dbReference>